<gene>
    <name evidence="1" type="ORF">GHK62_09830</name>
</gene>
<evidence type="ECO:0000313" key="1">
    <source>
        <dbReference type="EMBL" id="MQX15051.1"/>
    </source>
</evidence>
<dbReference type="EMBL" id="WITC01000036">
    <property type="protein sequence ID" value="MQX15051.1"/>
    <property type="molecule type" value="Genomic_DNA"/>
</dbReference>
<comment type="caution">
    <text evidence="1">The sequence shown here is derived from an EMBL/GenBank/DDBJ whole genome shotgun (WGS) entry which is preliminary data.</text>
</comment>
<accession>A0A6N7LB27</accession>
<sequence>MWDAIKSANRNQQPCYYTHTPLENACAEAERLLTKDPWQAVIWFAEYMRAESKRAAEQARWL</sequence>
<evidence type="ECO:0000313" key="2">
    <source>
        <dbReference type="Proteomes" id="UP000439983"/>
    </source>
</evidence>
<name>A0A6N7LB27_SINTE</name>
<keyword evidence="2" id="KW-1185">Reference proteome</keyword>
<dbReference type="AlphaFoldDB" id="A0A6N7LB27"/>
<proteinExistence type="predicted"/>
<reference evidence="1 2" key="1">
    <citation type="journal article" date="2013" name="Genome Biol.">
        <title>Comparative genomics of the core and accessory genomes of 48 Sinorhizobium strains comprising five genospecies.</title>
        <authorList>
            <person name="Sugawara M."/>
            <person name="Epstein B."/>
            <person name="Badgley B.D."/>
            <person name="Unno T."/>
            <person name="Xu L."/>
            <person name="Reese J."/>
            <person name="Gyaneshwar P."/>
            <person name="Denny R."/>
            <person name="Mudge J."/>
            <person name="Bharti A.K."/>
            <person name="Farmer A.D."/>
            <person name="May G.D."/>
            <person name="Woodward J.E."/>
            <person name="Medigue C."/>
            <person name="Vallenet D."/>
            <person name="Lajus A."/>
            <person name="Rouy Z."/>
            <person name="Martinez-Vaz B."/>
            <person name="Tiffin P."/>
            <person name="Young N.D."/>
            <person name="Sadowsky M.J."/>
        </authorList>
    </citation>
    <scope>NUCLEOTIDE SEQUENCE [LARGE SCALE GENOMIC DNA]</scope>
    <source>
        <strain evidence="1 2">USDA4894</strain>
    </source>
</reference>
<dbReference type="RefSeq" id="WP_153438518.1">
    <property type="nucleotide sequence ID" value="NZ_JACIGA010000001.1"/>
</dbReference>
<dbReference type="Proteomes" id="UP000439983">
    <property type="component" value="Unassembled WGS sequence"/>
</dbReference>
<organism evidence="1 2">
    <name type="scientific">Sinorhizobium terangae</name>
    <dbReference type="NCBI Taxonomy" id="110322"/>
    <lineage>
        <taxon>Bacteria</taxon>
        <taxon>Pseudomonadati</taxon>
        <taxon>Pseudomonadota</taxon>
        <taxon>Alphaproteobacteria</taxon>
        <taxon>Hyphomicrobiales</taxon>
        <taxon>Rhizobiaceae</taxon>
        <taxon>Sinorhizobium/Ensifer group</taxon>
        <taxon>Sinorhizobium</taxon>
    </lineage>
</organism>
<protein>
    <submittedName>
        <fullName evidence="1">Uncharacterized protein</fullName>
    </submittedName>
</protein>